<accession>A0AAW2XSU9</accession>
<dbReference type="SUPFAM" id="SSF48464">
    <property type="entry name" value="ENTH/VHS domain"/>
    <property type="match status" value="1"/>
</dbReference>
<dbReference type="PROSITE" id="PS50942">
    <property type="entry name" value="ENTH"/>
    <property type="match status" value="1"/>
</dbReference>
<evidence type="ECO:0000259" key="5">
    <source>
        <dbReference type="PROSITE" id="PS50942"/>
    </source>
</evidence>
<dbReference type="GO" id="GO:0006897">
    <property type="term" value="P:endocytosis"/>
    <property type="evidence" value="ECO:0007669"/>
    <property type="project" value="TreeGrafter"/>
</dbReference>
<dbReference type="GO" id="GO:0005886">
    <property type="term" value="C:plasma membrane"/>
    <property type="evidence" value="ECO:0007669"/>
    <property type="project" value="TreeGrafter"/>
</dbReference>
<comment type="subcellular location">
    <subcellularLocation>
        <location evidence="1">Cytoplasmic vesicle</location>
        <location evidence="1">Clathrin-coated vesicle</location>
    </subcellularLocation>
    <subcellularLocation>
        <location evidence="2">Golgi apparatus</location>
    </subcellularLocation>
</comment>
<dbReference type="InterPro" id="IPR013809">
    <property type="entry name" value="ENTH"/>
</dbReference>
<evidence type="ECO:0000256" key="3">
    <source>
        <dbReference type="ARBA" id="ARBA00023034"/>
    </source>
</evidence>
<dbReference type="Pfam" id="PF01417">
    <property type="entry name" value="ENTH"/>
    <property type="match status" value="1"/>
</dbReference>
<dbReference type="CDD" id="cd03571">
    <property type="entry name" value="ENTH"/>
    <property type="match status" value="1"/>
</dbReference>
<dbReference type="SMART" id="SM00273">
    <property type="entry name" value="ENTH"/>
    <property type="match status" value="1"/>
</dbReference>
<evidence type="ECO:0000256" key="4">
    <source>
        <dbReference type="ARBA" id="ARBA00023329"/>
    </source>
</evidence>
<proteinExistence type="predicted"/>
<dbReference type="Gene3D" id="1.25.40.90">
    <property type="match status" value="1"/>
</dbReference>
<name>A0AAW2XSU9_9LAMI</name>
<feature type="domain" description="ENTH" evidence="5">
    <location>
        <begin position="25"/>
        <end position="158"/>
    </location>
</feature>
<dbReference type="InterPro" id="IPR008942">
    <property type="entry name" value="ENTH_VHS"/>
</dbReference>
<evidence type="ECO:0000256" key="2">
    <source>
        <dbReference type="ARBA" id="ARBA00004555"/>
    </source>
</evidence>
<dbReference type="GO" id="GO:0005543">
    <property type="term" value="F:phospholipid binding"/>
    <property type="evidence" value="ECO:0007669"/>
    <property type="project" value="TreeGrafter"/>
</dbReference>
<dbReference type="GO" id="GO:0005768">
    <property type="term" value="C:endosome"/>
    <property type="evidence" value="ECO:0007669"/>
    <property type="project" value="TreeGrafter"/>
</dbReference>
<dbReference type="GO" id="GO:0005794">
    <property type="term" value="C:Golgi apparatus"/>
    <property type="evidence" value="ECO:0007669"/>
    <property type="project" value="UniProtKB-SubCell"/>
</dbReference>
<evidence type="ECO:0000313" key="6">
    <source>
        <dbReference type="EMBL" id="KAL0456698.1"/>
    </source>
</evidence>
<reference evidence="6" key="2">
    <citation type="journal article" date="2024" name="Plant">
        <title>Genomic evolution and insights into agronomic trait innovations of Sesamum species.</title>
        <authorList>
            <person name="Miao H."/>
            <person name="Wang L."/>
            <person name="Qu L."/>
            <person name="Liu H."/>
            <person name="Sun Y."/>
            <person name="Le M."/>
            <person name="Wang Q."/>
            <person name="Wei S."/>
            <person name="Zheng Y."/>
            <person name="Lin W."/>
            <person name="Duan Y."/>
            <person name="Cao H."/>
            <person name="Xiong S."/>
            <person name="Wang X."/>
            <person name="Wei L."/>
            <person name="Li C."/>
            <person name="Ma Q."/>
            <person name="Ju M."/>
            <person name="Zhao R."/>
            <person name="Li G."/>
            <person name="Mu C."/>
            <person name="Tian Q."/>
            <person name="Mei H."/>
            <person name="Zhang T."/>
            <person name="Gao T."/>
            <person name="Zhang H."/>
        </authorList>
    </citation>
    <scope>NUCLEOTIDE SEQUENCE</scope>
    <source>
        <strain evidence="6">KEN1</strain>
    </source>
</reference>
<organism evidence="6">
    <name type="scientific">Sesamum latifolium</name>
    <dbReference type="NCBI Taxonomy" id="2727402"/>
    <lineage>
        <taxon>Eukaryota</taxon>
        <taxon>Viridiplantae</taxon>
        <taxon>Streptophyta</taxon>
        <taxon>Embryophyta</taxon>
        <taxon>Tracheophyta</taxon>
        <taxon>Spermatophyta</taxon>
        <taxon>Magnoliopsida</taxon>
        <taxon>eudicotyledons</taxon>
        <taxon>Gunneridae</taxon>
        <taxon>Pentapetalae</taxon>
        <taxon>asterids</taxon>
        <taxon>lamiids</taxon>
        <taxon>Lamiales</taxon>
        <taxon>Pedaliaceae</taxon>
        <taxon>Sesamum</taxon>
    </lineage>
</organism>
<reference evidence="6" key="1">
    <citation type="submission" date="2020-06" db="EMBL/GenBank/DDBJ databases">
        <authorList>
            <person name="Li T."/>
            <person name="Hu X."/>
            <person name="Zhang T."/>
            <person name="Song X."/>
            <person name="Zhang H."/>
            <person name="Dai N."/>
            <person name="Sheng W."/>
            <person name="Hou X."/>
            <person name="Wei L."/>
        </authorList>
    </citation>
    <scope>NUCLEOTIDE SEQUENCE</scope>
    <source>
        <strain evidence="6">KEN1</strain>
        <tissue evidence="6">Leaf</tissue>
    </source>
</reference>
<evidence type="ECO:0000256" key="1">
    <source>
        <dbReference type="ARBA" id="ARBA00004132"/>
    </source>
</evidence>
<sequence>MGSLMQELKRQASFFLRQKIKTARLALTDVTPAQLLTEEVTNGDSMAADVHAITLISRAAFEVDDYDRIVHILHLRLSKFDELNWRGSYKALVLLEHLLTHGPQRIAEEFESDQDIIREMANFSYVDDKGFDWGLSVKKKAERVIELLEDRAYLKEERARARKLTLGIKGFGSFSHNVSSNNDTDARTVLRSNSLLFGDHHHHHHHDVEVESNLLASDEYSNLLATNKKMADDNLKGWSHTYRSHGYAMEEDHPFWDKEHQTRVSLLSSV</sequence>
<dbReference type="GO" id="GO:0030276">
    <property type="term" value="F:clathrin binding"/>
    <property type="evidence" value="ECO:0007669"/>
    <property type="project" value="TreeGrafter"/>
</dbReference>
<dbReference type="PANTHER" id="PTHR12276:SF99">
    <property type="entry name" value="EPSIN-2-LIKE"/>
    <property type="match status" value="1"/>
</dbReference>
<dbReference type="GO" id="GO:0030125">
    <property type="term" value="C:clathrin vesicle coat"/>
    <property type="evidence" value="ECO:0007669"/>
    <property type="project" value="TreeGrafter"/>
</dbReference>
<dbReference type="AlphaFoldDB" id="A0AAW2XSU9"/>
<keyword evidence="4" id="KW-0968">Cytoplasmic vesicle</keyword>
<keyword evidence="3" id="KW-0333">Golgi apparatus</keyword>
<dbReference type="PANTHER" id="PTHR12276">
    <property type="entry name" value="EPSIN/ENT-RELATED"/>
    <property type="match status" value="1"/>
</dbReference>
<gene>
    <name evidence="6" type="ORF">Slati_1009000</name>
</gene>
<dbReference type="EMBL" id="JACGWN010000003">
    <property type="protein sequence ID" value="KAL0456698.1"/>
    <property type="molecule type" value="Genomic_DNA"/>
</dbReference>
<protein>
    <submittedName>
        <fullName evidence="6">Clathrin interactor EPSIN 3</fullName>
    </submittedName>
</protein>
<comment type="caution">
    <text evidence="6">The sequence shown here is derived from an EMBL/GenBank/DDBJ whole genome shotgun (WGS) entry which is preliminary data.</text>
</comment>